<name>A0A6A6VXK3_9PEZI</name>
<evidence type="ECO:0000313" key="3">
    <source>
        <dbReference type="Proteomes" id="UP000799437"/>
    </source>
</evidence>
<dbReference type="EMBL" id="ML996580">
    <property type="protein sequence ID" value="KAF2754536.1"/>
    <property type="molecule type" value="Genomic_DNA"/>
</dbReference>
<evidence type="ECO:0000256" key="1">
    <source>
        <dbReference type="SAM" id="MobiDB-lite"/>
    </source>
</evidence>
<dbReference type="AlphaFoldDB" id="A0A6A6VXK3"/>
<organism evidence="2 3">
    <name type="scientific">Pseudovirgaria hyperparasitica</name>
    <dbReference type="NCBI Taxonomy" id="470096"/>
    <lineage>
        <taxon>Eukaryota</taxon>
        <taxon>Fungi</taxon>
        <taxon>Dikarya</taxon>
        <taxon>Ascomycota</taxon>
        <taxon>Pezizomycotina</taxon>
        <taxon>Dothideomycetes</taxon>
        <taxon>Dothideomycetes incertae sedis</taxon>
        <taxon>Acrospermales</taxon>
        <taxon>Acrospermaceae</taxon>
        <taxon>Pseudovirgaria</taxon>
    </lineage>
</organism>
<gene>
    <name evidence="2" type="ORF">EJ05DRAFT_144324</name>
</gene>
<dbReference type="RefSeq" id="XP_033596987.1">
    <property type="nucleotide sequence ID" value="XM_033739265.1"/>
</dbReference>
<keyword evidence="3" id="KW-1185">Reference proteome</keyword>
<sequence length="217" mass="23320">MTALTTLSSAIMGQQMSSGKSCGRYAYIDAVSTGSVPFMYNNRISRHQNLTTLLSPVLRDNLLHYLRTMAPDPHQGGDLSDMAATGTSIPGDAGKMNLIKSVPRPYQDTDSSNPLEAADQATAASNNVDIPRTTKDVGTSAPDVITGTGDQLPATVQTKNLHTHPSEPDAKGHDRYEKHMRHNNSAFDRLASAGAEVDRAPGEEEDDQDTVRDRKGA</sequence>
<accession>A0A6A6VXK3</accession>
<dbReference type="OrthoDB" id="5416172at2759"/>
<protein>
    <submittedName>
        <fullName evidence="2">Uncharacterized protein</fullName>
    </submittedName>
</protein>
<dbReference type="Proteomes" id="UP000799437">
    <property type="component" value="Unassembled WGS sequence"/>
</dbReference>
<feature type="compositionally biased region" description="Basic and acidic residues" evidence="1">
    <location>
        <begin position="164"/>
        <end position="177"/>
    </location>
</feature>
<feature type="region of interest" description="Disordered" evidence="1">
    <location>
        <begin position="106"/>
        <end position="217"/>
    </location>
</feature>
<evidence type="ECO:0000313" key="2">
    <source>
        <dbReference type="EMBL" id="KAF2754536.1"/>
    </source>
</evidence>
<proteinExistence type="predicted"/>
<reference evidence="2" key="1">
    <citation type="journal article" date="2020" name="Stud. Mycol.">
        <title>101 Dothideomycetes genomes: a test case for predicting lifestyles and emergence of pathogens.</title>
        <authorList>
            <person name="Haridas S."/>
            <person name="Albert R."/>
            <person name="Binder M."/>
            <person name="Bloem J."/>
            <person name="Labutti K."/>
            <person name="Salamov A."/>
            <person name="Andreopoulos B."/>
            <person name="Baker S."/>
            <person name="Barry K."/>
            <person name="Bills G."/>
            <person name="Bluhm B."/>
            <person name="Cannon C."/>
            <person name="Castanera R."/>
            <person name="Culley D."/>
            <person name="Daum C."/>
            <person name="Ezra D."/>
            <person name="Gonzalez J."/>
            <person name="Henrissat B."/>
            <person name="Kuo A."/>
            <person name="Liang C."/>
            <person name="Lipzen A."/>
            <person name="Lutzoni F."/>
            <person name="Magnuson J."/>
            <person name="Mondo S."/>
            <person name="Nolan M."/>
            <person name="Ohm R."/>
            <person name="Pangilinan J."/>
            <person name="Park H.-J."/>
            <person name="Ramirez L."/>
            <person name="Alfaro M."/>
            <person name="Sun H."/>
            <person name="Tritt A."/>
            <person name="Yoshinaga Y."/>
            <person name="Zwiers L.-H."/>
            <person name="Turgeon B."/>
            <person name="Goodwin S."/>
            <person name="Spatafora J."/>
            <person name="Crous P."/>
            <person name="Grigoriev I."/>
        </authorList>
    </citation>
    <scope>NUCLEOTIDE SEQUENCE</scope>
    <source>
        <strain evidence="2">CBS 121739</strain>
    </source>
</reference>
<dbReference type="GeneID" id="54480319"/>